<name>A0A2U9B2M4_SCOMX</name>
<dbReference type="PANTHER" id="PTHR45784">
    <property type="entry name" value="C-TYPE LECTIN DOMAIN FAMILY 20 MEMBER A-RELATED"/>
    <property type="match status" value="1"/>
</dbReference>
<sequence>MTLVLFMLCSGFVHFTFASHRLRLFNYNGIVKNGWWDSLKECNLINQSLVTLYDDEDAEYLKKFREDRLHLTSAWLGLSRRRKNITTWSDGVPVTHNVSSVTLTNGEQKCGAIQNNTLTSFNCSDRNAFMCHKDGNYHLIENVRKNWCQAQQYCRRYFHDLVSIREQTQNQQVLVKGMNKTFWIGLMHDEWEWTDKSCSTFRSWAKDPSQNCTIQSSHFSTSMLMSGCDNQHNSLCSQGHVRIIVIRENLTWEQALDYCEANHTGLLRIEDANDQRAVHQRLNYTDGGGPFWIGLRQSRVFGFWIWSDRTVTYSNWKNGKQPEMPQSNNCGAIYTTDHTWGDVNCSHQLPFICEEEISFMKTKIVT</sequence>
<dbReference type="PANTHER" id="PTHR45784:SF3">
    <property type="entry name" value="C-TYPE LECTIN DOMAIN FAMILY 4 MEMBER K-LIKE-RELATED"/>
    <property type="match status" value="1"/>
</dbReference>
<dbReference type="InterPro" id="IPR016186">
    <property type="entry name" value="C-type_lectin-like/link_sf"/>
</dbReference>
<feature type="domain" description="C-type lectin" evidence="3">
    <location>
        <begin position="17"/>
        <end position="132"/>
    </location>
</feature>
<dbReference type="CDD" id="cd00037">
    <property type="entry name" value="CLECT"/>
    <property type="match status" value="1"/>
</dbReference>
<evidence type="ECO:0000313" key="4">
    <source>
        <dbReference type="EMBL" id="AWO98021.1"/>
    </source>
</evidence>
<dbReference type="Proteomes" id="UP000246464">
    <property type="component" value="Chromosome 2"/>
</dbReference>
<evidence type="ECO:0000256" key="2">
    <source>
        <dbReference type="SAM" id="SignalP"/>
    </source>
</evidence>
<evidence type="ECO:0000256" key="1">
    <source>
        <dbReference type="ARBA" id="ARBA00023157"/>
    </source>
</evidence>
<dbReference type="InterPro" id="IPR018378">
    <property type="entry name" value="C-type_lectin_CS"/>
</dbReference>
<keyword evidence="2" id="KW-0732">Signal</keyword>
<dbReference type="STRING" id="52904.ENSSMAP00000000136"/>
<gene>
    <name evidence="4" type="ORF">SMAX5B_007755</name>
</gene>
<proteinExistence type="predicted"/>
<reference evidence="4 5" key="1">
    <citation type="submission" date="2017-12" db="EMBL/GenBank/DDBJ databases">
        <title>Integrating genomic resources of turbot (Scophthalmus maximus) in depth evaluation of genetic and physical mapping variation across individuals.</title>
        <authorList>
            <person name="Martinez P."/>
        </authorList>
    </citation>
    <scope>NUCLEOTIDE SEQUENCE [LARGE SCALE GENOMIC DNA]</scope>
</reference>
<dbReference type="InterPro" id="IPR001304">
    <property type="entry name" value="C-type_lectin-like"/>
</dbReference>
<accession>A0A2U9B2M4</accession>
<protein>
    <submittedName>
        <fullName evidence="4">Putative macrophage mannose receptor 1-like</fullName>
    </submittedName>
</protein>
<dbReference type="InterPro" id="IPR016187">
    <property type="entry name" value="CTDL_fold"/>
</dbReference>
<dbReference type="PROSITE" id="PS50041">
    <property type="entry name" value="C_TYPE_LECTIN_2"/>
    <property type="match status" value="3"/>
</dbReference>
<keyword evidence="5" id="KW-1185">Reference proteome</keyword>
<dbReference type="AlphaFoldDB" id="A0A2U9B2M4"/>
<keyword evidence="1" id="KW-1015">Disulfide bond</keyword>
<feature type="chain" id="PRO_5016063807" evidence="2">
    <location>
        <begin position="19"/>
        <end position="366"/>
    </location>
</feature>
<dbReference type="OMA" id="LMHDEWE"/>
<evidence type="ECO:0000313" key="5">
    <source>
        <dbReference type="Proteomes" id="UP000246464"/>
    </source>
</evidence>
<evidence type="ECO:0000259" key="3">
    <source>
        <dbReference type="PROSITE" id="PS50041"/>
    </source>
</evidence>
<dbReference type="Gene3D" id="3.10.100.10">
    <property type="entry name" value="Mannose-Binding Protein A, subunit A"/>
    <property type="match status" value="3"/>
</dbReference>
<dbReference type="PROSITE" id="PS00615">
    <property type="entry name" value="C_TYPE_LECTIN_1"/>
    <property type="match status" value="1"/>
</dbReference>
<keyword evidence="4" id="KW-0675">Receptor</keyword>
<feature type="domain" description="C-type lectin" evidence="3">
    <location>
        <begin position="132"/>
        <end position="237"/>
    </location>
</feature>
<dbReference type="Pfam" id="PF00059">
    <property type="entry name" value="Lectin_C"/>
    <property type="match status" value="3"/>
</dbReference>
<feature type="domain" description="C-type lectin" evidence="3">
    <location>
        <begin position="247"/>
        <end position="354"/>
    </location>
</feature>
<dbReference type="SMART" id="SM00034">
    <property type="entry name" value="CLECT"/>
    <property type="match status" value="3"/>
</dbReference>
<dbReference type="EMBL" id="CP026244">
    <property type="protein sequence ID" value="AWO98021.1"/>
    <property type="molecule type" value="Genomic_DNA"/>
</dbReference>
<feature type="signal peptide" evidence="2">
    <location>
        <begin position="1"/>
        <end position="18"/>
    </location>
</feature>
<dbReference type="SUPFAM" id="SSF56436">
    <property type="entry name" value="C-type lectin-like"/>
    <property type="match status" value="3"/>
</dbReference>
<organism evidence="4 5">
    <name type="scientific">Scophthalmus maximus</name>
    <name type="common">Turbot</name>
    <name type="synonym">Psetta maxima</name>
    <dbReference type="NCBI Taxonomy" id="52904"/>
    <lineage>
        <taxon>Eukaryota</taxon>
        <taxon>Metazoa</taxon>
        <taxon>Chordata</taxon>
        <taxon>Craniata</taxon>
        <taxon>Vertebrata</taxon>
        <taxon>Euteleostomi</taxon>
        <taxon>Actinopterygii</taxon>
        <taxon>Neopterygii</taxon>
        <taxon>Teleostei</taxon>
        <taxon>Neoteleostei</taxon>
        <taxon>Acanthomorphata</taxon>
        <taxon>Carangaria</taxon>
        <taxon>Pleuronectiformes</taxon>
        <taxon>Pleuronectoidei</taxon>
        <taxon>Scophthalmidae</taxon>
        <taxon>Scophthalmus</taxon>
    </lineage>
</organism>